<comment type="catalytic activity">
    <reaction evidence="12 13">
        <text>GMP + ATP = GDP + ADP</text>
        <dbReference type="Rhea" id="RHEA:20780"/>
        <dbReference type="ChEBI" id="CHEBI:30616"/>
        <dbReference type="ChEBI" id="CHEBI:58115"/>
        <dbReference type="ChEBI" id="CHEBI:58189"/>
        <dbReference type="ChEBI" id="CHEBI:456216"/>
        <dbReference type="EC" id="2.7.4.8"/>
    </reaction>
</comment>
<dbReference type="Pfam" id="PF00625">
    <property type="entry name" value="Guanylate_kin"/>
    <property type="match status" value="1"/>
</dbReference>
<evidence type="ECO:0000256" key="11">
    <source>
        <dbReference type="ARBA" id="ARBA00030128"/>
    </source>
</evidence>
<dbReference type="GeneID" id="90984342"/>
<dbReference type="PANTHER" id="PTHR23117">
    <property type="entry name" value="GUANYLATE KINASE-RELATED"/>
    <property type="match status" value="1"/>
</dbReference>
<evidence type="ECO:0000256" key="7">
    <source>
        <dbReference type="ARBA" id="ARBA00022679"/>
    </source>
</evidence>
<dbReference type="SUPFAM" id="SSF52540">
    <property type="entry name" value="P-loop containing nucleoside triphosphate hydrolases"/>
    <property type="match status" value="1"/>
</dbReference>
<evidence type="ECO:0000256" key="10">
    <source>
        <dbReference type="ARBA" id="ARBA00022840"/>
    </source>
</evidence>
<dbReference type="NCBIfam" id="TIGR03263">
    <property type="entry name" value="guanyl_kin"/>
    <property type="match status" value="1"/>
</dbReference>
<dbReference type="Gene3D" id="3.40.50.300">
    <property type="entry name" value="P-loop containing nucleotide triphosphate hydrolases"/>
    <property type="match status" value="1"/>
</dbReference>
<dbReference type="FunFam" id="3.30.63.10:FF:000005">
    <property type="entry name" value="Guanylate kinase"/>
    <property type="match status" value="1"/>
</dbReference>
<evidence type="ECO:0000256" key="3">
    <source>
        <dbReference type="ARBA" id="ARBA00005790"/>
    </source>
</evidence>
<dbReference type="CDD" id="cd00071">
    <property type="entry name" value="GMPK"/>
    <property type="match status" value="1"/>
</dbReference>
<dbReference type="PATRIC" id="fig|2754.21.peg.1239"/>
<sequence length="189" mass="21074">MRGKLYIVSGPAGVGKGTILKNAMPKLPNMKFSVSCTTRRPRAGLDAEGKTYHFISDEEFRRRIEAGDFLEYANVHGHLYGTRKDIVEKALGEGCDVVLEIDVQGAKIVKEKMPEAITVFVAPPSIEELVRRLKGRGSESAEEQELRISNAEEELRHADEYDCVVVNDVLDDAVKDFINIVKEHGEESE</sequence>
<keyword evidence="7 13" id="KW-0808">Transferase</keyword>
<dbReference type="Gene3D" id="3.30.63.10">
    <property type="entry name" value="Guanylate Kinase phosphate binding domain"/>
    <property type="match status" value="1"/>
</dbReference>
<evidence type="ECO:0000256" key="6">
    <source>
        <dbReference type="ARBA" id="ARBA00022490"/>
    </source>
</evidence>
<dbReference type="RefSeq" id="WP_037977797.1">
    <property type="nucleotide sequence ID" value="NZ_CAMETI010000001.1"/>
</dbReference>
<dbReference type="InterPro" id="IPR027417">
    <property type="entry name" value="P-loop_NTPase"/>
</dbReference>
<evidence type="ECO:0000256" key="2">
    <source>
        <dbReference type="ARBA" id="ARBA00004496"/>
    </source>
</evidence>
<keyword evidence="16" id="KW-1185">Reference proteome</keyword>
<comment type="subcellular location">
    <subcellularLocation>
        <location evidence="2 13">Cytoplasm</location>
    </subcellularLocation>
</comment>
<proteinExistence type="inferred from homology"/>
<evidence type="ECO:0000256" key="4">
    <source>
        <dbReference type="ARBA" id="ARBA00012961"/>
    </source>
</evidence>
<evidence type="ECO:0000313" key="16">
    <source>
        <dbReference type="Proteomes" id="UP000027665"/>
    </source>
</evidence>
<dbReference type="HAMAP" id="MF_00328">
    <property type="entry name" value="Guanylate_kinase"/>
    <property type="match status" value="1"/>
</dbReference>
<dbReference type="GO" id="GO:0004385">
    <property type="term" value="F:GMP kinase activity"/>
    <property type="evidence" value="ECO:0007669"/>
    <property type="project" value="UniProtKB-UniRule"/>
</dbReference>
<organism evidence="15 16">
    <name type="scientific">Synergistes jonesii</name>
    <dbReference type="NCBI Taxonomy" id="2754"/>
    <lineage>
        <taxon>Bacteria</taxon>
        <taxon>Thermotogati</taxon>
        <taxon>Synergistota</taxon>
        <taxon>Synergistia</taxon>
        <taxon>Synergistales</taxon>
        <taxon>Synergistaceae</taxon>
        <taxon>Synergistes</taxon>
    </lineage>
</organism>
<dbReference type="Proteomes" id="UP000027665">
    <property type="component" value="Unassembled WGS sequence"/>
</dbReference>
<dbReference type="eggNOG" id="COG0194">
    <property type="taxonomic scope" value="Bacteria"/>
</dbReference>
<evidence type="ECO:0000256" key="1">
    <source>
        <dbReference type="ARBA" id="ARBA00003531"/>
    </source>
</evidence>
<protein>
    <recommendedName>
        <fullName evidence="5 13">Guanylate kinase</fullName>
        <ecNumber evidence="4 13">2.7.4.8</ecNumber>
    </recommendedName>
    <alternativeName>
        <fullName evidence="11 13">GMP kinase</fullName>
    </alternativeName>
</protein>
<dbReference type="SMART" id="SM00072">
    <property type="entry name" value="GuKc"/>
    <property type="match status" value="1"/>
</dbReference>
<comment type="similarity">
    <text evidence="3 13">Belongs to the guanylate kinase family.</text>
</comment>
<feature type="binding site" evidence="13">
    <location>
        <begin position="10"/>
        <end position="17"/>
    </location>
    <ligand>
        <name>ATP</name>
        <dbReference type="ChEBI" id="CHEBI:30616"/>
    </ligand>
</feature>
<dbReference type="AlphaFoldDB" id="A0A073INU1"/>
<comment type="caution">
    <text evidence="15">The sequence shown here is derived from an EMBL/GenBank/DDBJ whole genome shotgun (WGS) entry which is preliminary data.</text>
</comment>
<dbReference type="InterPro" id="IPR017665">
    <property type="entry name" value="Guanylate_kinase"/>
</dbReference>
<dbReference type="GO" id="GO:0005524">
    <property type="term" value="F:ATP binding"/>
    <property type="evidence" value="ECO:0007669"/>
    <property type="project" value="UniProtKB-UniRule"/>
</dbReference>
<dbReference type="InterPro" id="IPR008144">
    <property type="entry name" value="Guanylate_kin-like_dom"/>
</dbReference>
<dbReference type="OrthoDB" id="9808150at2"/>
<evidence type="ECO:0000259" key="14">
    <source>
        <dbReference type="PROSITE" id="PS50052"/>
    </source>
</evidence>
<dbReference type="EMBL" id="JMKI01000047">
    <property type="protein sequence ID" value="KEJ91429.1"/>
    <property type="molecule type" value="Genomic_DNA"/>
</dbReference>
<feature type="domain" description="Guanylate kinase-like" evidence="14">
    <location>
        <begin position="3"/>
        <end position="182"/>
    </location>
</feature>
<dbReference type="PROSITE" id="PS50052">
    <property type="entry name" value="GUANYLATE_KINASE_2"/>
    <property type="match status" value="1"/>
</dbReference>
<name>A0A073INU1_9BACT</name>
<gene>
    <name evidence="13" type="primary">gmk</name>
    <name evidence="15" type="ORF">EH55_09480</name>
</gene>
<evidence type="ECO:0000256" key="12">
    <source>
        <dbReference type="ARBA" id="ARBA00048594"/>
    </source>
</evidence>
<keyword evidence="9 13" id="KW-0418">Kinase</keyword>
<keyword evidence="6 13" id="KW-0963">Cytoplasm</keyword>
<dbReference type="GO" id="GO:0005829">
    <property type="term" value="C:cytosol"/>
    <property type="evidence" value="ECO:0007669"/>
    <property type="project" value="TreeGrafter"/>
</dbReference>
<keyword evidence="8 13" id="KW-0547">Nucleotide-binding</keyword>
<evidence type="ECO:0000256" key="9">
    <source>
        <dbReference type="ARBA" id="ARBA00022777"/>
    </source>
</evidence>
<comment type="function">
    <text evidence="1 13">Essential for recycling GMP and indirectly, cGMP.</text>
</comment>
<dbReference type="STRING" id="2754.EH55_09480"/>
<dbReference type="PANTHER" id="PTHR23117:SF13">
    <property type="entry name" value="GUANYLATE KINASE"/>
    <property type="match status" value="1"/>
</dbReference>
<reference evidence="15 16" key="1">
    <citation type="submission" date="2014-04" db="EMBL/GenBank/DDBJ databases">
        <title>Draft Genome Sequence of Synergistes jonesii.</title>
        <authorList>
            <person name="Coil D.A."/>
            <person name="Eisen J.A."/>
            <person name="Holland-Moritz H.E."/>
        </authorList>
    </citation>
    <scope>NUCLEOTIDE SEQUENCE [LARGE SCALE GENOMIC DNA]</scope>
    <source>
        <strain evidence="15 16">78-1</strain>
    </source>
</reference>
<evidence type="ECO:0000256" key="13">
    <source>
        <dbReference type="HAMAP-Rule" id="MF_00328"/>
    </source>
</evidence>
<accession>A0A073INU1</accession>
<evidence type="ECO:0000256" key="8">
    <source>
        <dbReference type="ARBA" id="ARBA00022741"/>
    </source>
</evidence>
<dbReference type="InterPro" id="IPR008145">
    <property type="entry name" value="GK/Ca_channel_bsu"/>
</dbReference>
<dbReference type="EC" id="2.7.4.8" evidence="4 13"/>
<keyword evidence="10 13" id="KW-0067">ATP-binding</keyword>
<evidence type="ECO:0000313" key="15">
    <source>
        <dbReference type="EMBL" id="KEJ91429.1"/>
    </source>
</evidence>
<evidence type="ECO:0000256" key="5">
    <source>
        <dbReference type="ARBA" id="ARBA00016296"/>
    </source>
</evidence>